<keyword evidence="3" id="KW-1185">Reference proteome</keyword>
<dbReference type="Proteomes" id="UP000614123">
    <property type="component" value="Unassembled WGS sequence"/>
</dbReference>
<evidence type="ECO:0000259" key="1">
    <source>
        <dbReference type="Pfam" id="PF01370"/>
    </source>
</evidence>
<dbReference type="PANTHER" id="PTHR43245:SF53">
    <property type="entry name" value="EPIMERASE-RELATED"/>
    <property type="match status" value="1"/>
</dbReference>
<dbReference type="RefSeq" id="WP_198718655.1">
    <property type="nucleotide sequence ID" value="NZ_JAEILD010000004.1"/>
</dbReference>
<proteinExistence type="predicted"/>
<dbReference type="PANTHER" id="PTHR43245">
    <property type="entry name" value="BIFUNCTIONAL POLYMYXIN RESISTANCE PROTEIN ARNA"/>
    <property type="match status" value="1"/>
</dbReference>
<dbReference type="InterPro" id="IPR050177">
    <property type="entry name" value="Lipid_A_modif_metabolic_enz"/>
</dbReference>
<dbReference type="EMBL" id="JAEILD010000004">
    <property type="protein sequence ID" value="MBI6647614.1"/>
    <property type="molecule type" value="Genomic_DNA"/>
</dbReference>
<accession>A0ABS0V7Z5</accession>
<gene>
    <name evidence="2" type="ORF">YA0849_01080</name>
</gene>
<dbReference type="InterPro" id="IPR036291">
    <property type="entry name" value="NAD(P)-bd_dom_sf"/>
</dbReference>
<reference evidence="2 3" key="1">
    <citation type="submission" date="2020-12" db="EMBL/GenBank/DDBJ databases">
        <title>Comparative genomic insights into the epidemiology and virulence of plant pathogenic Pseudomonads from Turkey.</title>
        <authorList>
            <person name="Dillon M."/>
            <person name="Ruiz-Bedoya T."/>
            <person name="Bendalovic-Torma C."/>
            <person name="Guttman K.M."/>
            <person name="Kwak H."/>
            <person name="Middleton M.A."/>
            <person name="Wang P.W."/>
            <person name="Horuz S."/>
            <person name="Aysan Y."/>
            <person name="Guttman D.S."/>
        </authorList>
    </citation>
    <scope>NUCLEOTIDE SEQUENCE [LARGE SCALE GENOMIC DNA]</scope>
    <source>
        <strain evidence="2 3">S4_EA_3a</strain>
    </source>
</reference>
<organism evidence="2 3">
    <name type="scientific">Pseudomonas veronii</name>
    <dbReference type="NCBI Taxonomy" id="76761"/>
    <lineage>
        <taxon>Bacteria</taxon>
        <taxon>Pseudomonadati</taxon>
        <taxon>Pseudomonadota</taxon>
        <taxon>Gammaproteobacteria</taxon>
        <taxon>Pseudomonadales</taxon>
        <taxon>Pseudomonadaceae</taxon>
        <taxon>Pseudomonas</taxon>
    </lineage>
</organism>
<name>A0ABS0V7Z5_PSEVE</name>
<evidence type="ECO:0000313" key="2">
    <source>
        <dbReference type="EMBL" id="MBI6647614.1"/>
    </source>
</evidence>
<dbReference type="SUPFAM" id="SSF51735">
    <property type="entry name" value="NAD(P)-binding Rossmann-fold domains"/>
    <property type="match status" value="1"/>
</dbReference>
<evidence type="ECO:0000313" key="3">
    <source>
        <dbReference type="Proteomes" id="UP000614123"/>
    </source>
</evidence>
<dbReference type="Pfam" id="PF01370">
    <property type="entry name" value="Epimerase"/>
    <property type="match status" value="1"/>
</dbReference>
<feature type="domain" description="NAD-dependent epimerase/dehydratase" evidence="1">
    <location>
        <begin position="7"/>
        <end position="133"/>
    </location>
</feature>
<protein>
    <submittedName>
        <fullName evidence="2">NAD-dependent epimerase/dehydratase family protein</fullName>
    </submittedName>
</protein>
<sequence>MTAPSRVLVTGAGGFTGRALCTSLQAREYDVYGLSQKQSSDADTSSCSIVVGNLLDRESLAQALQEIRPLQVVHRAARAFVGSDDSAVFYLTNVTDTCNQLDGARANSLERVVVASNASVYGVPHDARPWGESFVPMPVDHDAASSW</sequence>
<dbReference type="Gene3D" id="3.40.50.720">
    <property type="entry name" value="NAD(P)-binding Rossmann-like Domain"/>
    <property type="match status" value="1"/>
</dbReference>
<comment type="caution">
    <text evidence="2">The sequence shown here is derived from an EMBL/GenBank/DDBJ whole genome shotgun (WGS) entry which is preliminary data.</text>
</comment>
<dbReference type="InterPro" id="IPR001509">
    <property type="entry name" value="Epimerase_deHydtase"/>
</dbReference>